<feature type="transmembrane region" description="Helical" evidence="2">
    <location>
        <begin position="142"/>
        <end position="161"/>
    </location>
</feature>
<feature type="region of interest" description="Disordered" evidence="1">
    <location>
        <begin position="1"/>
        <end position="49"/>
    </location>
</feature>
<evidence type="ECO:0000313" key="3">
    <source>
        <dbReference type="EMBL" id="KAK8235181.1"/>
    </source>
</evidence>
<accession>A0ABR1YPQ9</accession>
<keyword evidence="2" id="KW-1133">Transmembrane helix</keyword>
<gene>
    <name evidence="3" type="ORF">HDK90DRAFT_465550</name>
</gene>
<dbReference type="Proteomes" id="UP001492380">
    <property type="component" value="Unassembled WGS sequence"/>
</dbReference>
<keyword evidence="4" id="KW-1185">Reference proteome</keyword>
<sequence>MDCYQEQPKSPEYQNNITMSGVSQVDGKQDPRSLNALPPGSVAQPDTPTAILRDDDTQVRKIPATTNGEDPPEATAVTTSTTFLALVPFLPIAYGDYHKWQGCSDWYPFLVEVCIDLVIHCFIVRLMRFFGFLDDSLSLRQYLRQSAVIIVVSLVGLYIYYSRGAQPFWTPVC</sequence>
<dbReference type="EMBL" id="JBBWRZ010000005">
    <property type="protein sequence ID" value="KAK8235181.1"/>
    <property type="molecule type" value="Genomic_DNA"/>
</dbReference>
<feature type="compositionally biased region" description="Polar residues" evidence="1">
    <location>
        <begin position="12"/>
        <end position="23"/>
    </location>
</feature>
<name>A0ABR1YPQ9_9PEZI</name>
<protein>
    <submittedName>
        <fullName evidence="3">Uncharacterized protein</fullName>
    </submittedName>
</protein>
<feature type="transmembrane region" description="Helical" evidence="2">
    <location>
        <begin position="106"/>
        <end position="130"/>
    </location>
</feature>
<proteinExistence type="predicted"/>
<evidence type="ECO:0000256" key="1">
    <source>
        <dbReference type="SAM" id="MobiDB-lite"/>
    </source>
</evidence>
<reference evidence="3 4" key="1">
    <citation type="submission" date="2024-04" db="EMBL/GenBank/DDBJ databases">
        <title>Phyllosticta paracitricarpa is synonymous to the EU quarantine fungus P. citricarpa based on phylogenomic analyses.</title>
        <authorList>
            <consortium name="Lawrence Berkeley National Laboratory"/>
            <person name="Van Ingen-Buijs V.A."/>
            <person name="Van Westerhoven A.C."/>
            <person name="Haridas S."/>
            <person name="Skiadas P."/>
            <person name="Martin F."/>
            <person name="Groenewald J.Z."/>
            <person name="Crous P.W."/>
            <person name="Seidl M.F."/>
        </authorList>
    </citation>
    <scope>NUCLEOTIDE SEQUENCE [LARGE SCALE GENOMIC DNA]</scope>
    <source>
        <strain evidence="3 4">CBS 123374</strain>
    </source>
</reference>
<keyword evidence="2" id="KW-0812">Transmembrane</keyword>
<organism evidence="3 4">
    <name type="scientific">Phyllosticta capitalensis</name>
    <dbReference type="NCBI Taxonomy" id="121624"/>
    <lineage>
        <taxon>Eukaryota</taxon>
        <taxon>Fungi</taxon>
        <taxon>Dikarya</taxon>
        <taxon>Ascomycota</taxon>
        <taxon>Pezizomycotina</taxon>
        <taxon>Dothideomycetes</taxon>
        <taxon>Dothideomycetes incertae sedis</taxon>
        <taxon>Botryosphaeriales</taxon>
        <taxon>Phyllostictaceae</taxon>
        <taxon>Phyllosticta</taxon>
    </lineage>
</organism>
<comment type="caution">
    <text evidence="3">The sequence shown here is derived from an EMBL/GenBank/DDBJ whole genome shotgun (WGS) entry which is preliminary data.</text>
</comment>
<evidence type="ECO:0000313" key="4">
    <source>
        <dbReference type="Proteomes" id="UP001492380"/>
    </source>
</evidence>
<evidence type="ECO:0000256" key="2">
    <source>
        <dbReference type="SAM" id="Phobius"/>
    </source>
</evidence>
<keyword evidence="2" id="KW-0472">Membrane</keyword>